<organism evidence="3 4">
    <name type="scientific">Ligilactobacillus animalis</name>
    <dbReference type="NCBI Taxonomy" id="1605"/>
    <lineage>
        <taxon>Bacteria</taxon>
        <taxon>Bacillati</taxon>
        <taxon>Bacillota</taxon>
        <taxon>Bacilli</taxon>
        <taxon>Lactobacillales</taxon>
        <taxon>Lactobacillaceae</taxon>
        <taxon>Ligilactobacillus</taxon>
    </lineage>
</organism>
<dbReference type="Gene3D" id="1.10.10.10">
    <property type="entry name" value="Winged helix-like DNA-binding domain superfamily/Winged helix DNA-binding domain"/>
    <property type="match status" value="1"/>
</dbReference>
<dbReference type="InterPro" id="IPR036388">
    <property type="entry name" value="WH-like_DNA-bd_sf"/>
</dbReference>
<feature type="domain" description="Transcription regulator PadR C-terminal" evidence="2">
    <location>
        <begin position="96"/>
        <end position="177"/>
    </location>
</feature>
<dbReference type="EMBL" id="CP123751">
    <property type="protein sequence ID" value="WHQ80220.1"/>
    <property type="molecule type" value="Genomic_DNA"/>
</dbReference>
<evidence type="ECO:0000259" key="1">
    <source>
        <dbReference type="Pfam" id="PF03551"/>
    </source>
</evidence>
<dbReference type="InterPro" id="IPR018309">
    <property type="entry name" value="Tscrpt_reg_PadR_C"/>
</dbReference>
<dbReference type="AlphaFoldDB" id="A0AAJ6FT03"/>
<gene>
    <name evidence="3" type="ORF">QFF56_00320</name>
</gene>
<evidence type="ECO:0000313" key="4">
    <source>
        <dbReference type="Proteomes" id="UP001238155"/>
    </source>
</evidence>
<dbReference type="SUPFAM" id="SSF46785">
    <property type="entry name" value="Winged helix' DNA-binding domain"/>
    <property type="match status" value="1"/>
</dbReference>
<evidence type="ECO:0000313" key="3">
    <source>
        <dbReference type="EMBL" id="WHQ80220.1"/>
    </source>
</evidence>
<name>A0AAJ6FT03_9LACO</name>
<reference evidence="3" key="1">
    <citation type="submission" date="2023-04" db="EMBL/GenBank/DDBJ databases">
        <title>Four porcine-derived lactic acid bacteria strains analyses and their evaluation as potential probiotics based on genomics.</title>
        <authorList>
            <person name="Niu D."/>
        </authorList>
    </citation>
    <scope>NUCLEOTIDE SEQUENCE</scope>
    <source>
        <strain evidence="3">ZSB1</strain>
    </source>
</reference>
<evidence type="ECO:0000259" key="2">
    <source>
        <dbReference type="Pfam" id="PF10400"/>
    </source>
</evidence>
<dbReference type="Pfam" id="PF03551">
    <property type="entry name" value="PadR"/>
    <property type="match status" value="1"/>
</dbReference>
<dbReference type="Pfam" id="PF10400">
    <property type="entry name" value="Vir_act_alpha_C"/>
    <property type="match status" value="1"/>
</dbReference>
<feature type="domain" description="Transcription regulator PadR N-terminal" evidence="1">
    <location>
        <begin position="11"/>
        <end position="82"/>
    </location>
</feature>
<dbReference type="Proteomes" id="UP001238155">
    <property type="component" value="Chromosome"/>
</dbReference>
<dbReference type="InterPro" id="IPR036390">
    <property type="entry name" value="WH_DNA-bd_sf"/>
</dbReference>
<dbReference type="PANTHER" id="PTHR43252">
    <property type="entry name" value="TRANSCRIPTIONAL REGULATOR YQJI"/>
    <property type="match status" value="1"/>
</dbReference>
<accession>A0AAJ6FT03</accession>
<dbReference type="RefSeq" id="WP_278506915.1">
    <property type="nucleotide sequence ID" value="NZ_CAJKXD010000005.1"/>
</dbReference>
<dbReference type="InterPro" id="IPR005149">
    <property type="entry name" value="Tscrpt_reg_PadR_N"/>
</dbReference>
<dbReference type="Gene3D" id="6.10.140.190">
    <property type="match status" value="1"/>
</dbReference>
<dbReference type="PANTHER" id="PTHR43252:SF2">
    <property type="entry name" value="TRANSCRIPTION REGULATOR, PADR-LIKE FAMILY"/>
    <property type="match status" value="1"/>
</dbReference>
<proteinExistence type="predicted"/>
<sequence length="178" mass="20834">MPQKRILPYIILGLLQERPLTGKEITAQFQNEIGEFWKASHSQIYPELMRMQHDNWLKITENDSDGRKKHYQITVTGEQVLSNWIKEPVTELPLNRDLFSLKLFFVTKSDSKVIEKLFNDQIALISAQLEHLKARKKLLFADKAPIEQHFGHYLILNRAIARQEGQLNWLKETLAQLS</sequence>
<protein>
    <submittedName>
        <fullName evidence="3">PadR family transcriptional regulator</fullName>
    </submittedName>
</protein>